<comment type="caution">
    <text evidence="3">The sequence shown here is derived from an EMBL/GenBank/DDBJ whole genome shotgun (WGS) entry which is preliminary data.</text>
</comment>
<dbReference type="Proteomes" id="UP001218218">
    <property type="component" value="Unassembled WGS sequence"/>
</dbReference>
<keyword evidence="1" id="KW-0472">Membrane</keyword>
<feature type="transmembrane region" description="Helical" evidence="1">
    <location>
        <begin position="6"/>
        <end position="26"/>
    </location>
</feature>
<feature type="transmembrane region" description="Helical" evidence="1">
    <location>
        <begin position="118"/>
        <end position="143"/>
    </location>
</feature>
<evidence type="ECO:0000256" key="1">
    <source>
        <dbReference type="SAM" id="Phobius"/>
    </source>
</evidence>
<keyword evidence="4" id="KW-1185">Reference proteome</keyword>
<dbReference type="InterPro" id="IPR045339">
    <property type="entry name" value="DUF6534"/>
</dbReference>
<feature type="transmembrane region" description="Helical" evidence="1">
    <location>
        <begin position="155"/>
        <end position="177"/>
    </location>
</feature>
<proteinExistence type="predicted"/>
<dbReference type="AlphaFoldDB" id="A0AAD6Z702"/>
<evidence type="ECO:0000313" key="4">
    <source>
        <dbReference type="Proteomes" id="UP001218218"/>
    </source>
</evidence>
<feature type="transmembrane region" description="Helical" evidence="1">
    <location>
        <begin position="47"/>
        <end position="70"/>
    </location>
</feature>
<accession>A0AAD6Z702</accession>
<keyword evidence="1" id="KW-1133">Transmembrane helix</keyword>
<keyword evidence="1" id="KW-0812">Transmembrane</keyword>
<sequence>MPLPALDTVTGCLLIATWASSLLYISEVYQGLYYFRHFKEDDWKLKALVTVALLVDTVSTVGEYSGVYLYTITHAGDLEYLSNAHWLLPLYAFTTGVLGALVQGFLVIRYWRFTQNSLISLFLSLGIIITLCSMVAASCIITLYPSFKDRLKLKIVGPLWLLSEVAVDAGITSALLWEFRKARGILTETKGILDRLTAVTIQSGAAAATLAGAAVISYYIVPKSNLDAGFLFPLGRVYAITLVRFVLLISRSVWDVVDHHTARESQYPEVRKVSLHDSRVLGSWNVVRSAKAVDINQLEY</sequence>
<feature type="transmembrane region" description="Helical" evidence="1">
    <location>
        <begin position="233"/>
        <end position="254"/>
    </location>
</feature>
<gene>
    <name evidence="3" type="ORF">DFH08DRAFT_974771</name>
</gene>
<dbReference type="Pfam" id="PF20152">
    <property type="entry name" value="DUF6534"/>
    <property type="match status" value="1"/>
</dbReference>
<feature type="transmembrane region" description="Helical" evidence="1">
    <location>
        <begin position="90"/>
        <end position="111"/>
    </location>
</feature>
<feature type="transmembrane region" description="Helical" evidence="1">
    <location>
        <begin position="198"/>
        <end position="221"/>
    </location>
</feature>
<dbReference type="PANTHER" id="PTHR40465">
    <property type="entry name" value="CHROMOSOME 1, WHOLE GENOME SHOTGUN SEQUENCE"/>
    <property type="match status" value="1"/>
</dbReference>
<protein>
    <recommendedName>
        <fullName evidence="2">DUF6534 domain-containing protein</fullName>
    </recommendedName>
</protein>
<reference evidence="3" key="1">
    <citation type="submission" date="2023-03" db="EMBL/GenBank/DDBJ databases">
        <title>Massive genome expansion in bonnet fungi (Mycena s.s.) driven by repeated elements and novel gene families across ecological guilds.</title>
        <authorList>
            <consortium name="Lawrence Berkeley National Laboratory"/>
            <person name="Harder C.B."/>
            <person name="Miyauchi S."/>
            <person name="Viragh M."/>
            <person name="Kuo A."/>
            <person name="Thoen E."/>
            <person name="Andreopoulos B."/>
            <person name="Lu D."/>
            <person name="Skrede I."/>
            <person name="Drula E."/>
            <person name="Henrissat B."/>
            <person name="Morin E."/>
            <person name="Kohler A."/>
            <person name="Barry K."/>
            <person name="LaButti K."/>
            <person name="Morin E."/>
            <person name="Salamov A."/>
            <person name="Lipzen A."/>
            <person name="Mereny Z."/>
            <person name="Hegedus B."/>
            <person name="Baldrian P."/>
            <person name="Stursova M."/>
            <person name="Weitz H."/>
            <person name="Taylor A."/>
            <person name="Grigoriev I.V."/>
            <person name="Nagy L.G."/>
            <person name="Martin F."/>
            <person name="Kauserud H."/>
        </authorList>
    </citation>
    <scope>NUCLEOTIDE SEQUENCE</scope>
    <source>
        <strain evidence="3">CBHHK002</strain>
    </source>
</reference>
<evidence type="ECO:0000259" key="2">
    <source>
        <dbReference type="Pfam" id="PF20152"/>
    </source>
</evidence>
<organism evidence="3 4">
    <name type="scientific">Mycena albidolilacea</name>
    <dbReference type="NCBI Taxonomy" id="1033008"/>
    <lineage>
        <taxon>Eukaryota</taxon>
        <taxon>Fungi</taxon>
        <taxon>Dikarya</taxon>
        <taxon>Basidiomycota</taxon>
        <taxon>Agaricomycotina</taxon>
        <taxon>Agaricomycetes</taxon>
        <taxon>Agaricomycetidae</taxon>
        <taxon>Agaricales</taxon>
        <taxon>Marasmiineae</taxon>
        <taxon>Mycenaceae</taxon>
        <taxon>Mycena</taxon>
    </lineage>
</organism>
<dbReference type="EMBL" id="JARIHO010000082">
    <property type="protein sequence ID" value="KAJ7309293.1"/>
    <property type="molecule type" value="Genomic_DNA"/>
</dbReference>
<evidence type="ECO:0000313" key="3">
    <source>
        <dbReference type="EMBL" id="KAJ7309293.1"/>
    </source>
</evidence>
<feature type="domain" description="DUF6534" evidence="2">
    <location>
        <begin position="165"/>
        <end position="243"/>
    </location>
</feature>
<name>A0AAD6Z702_9AGAR</name>
<dbReference type="PANTHER" id="PTHR40465:SF1">
    <property type="entry name" value="DUF6534 DOMAIN-CONTAINING PROTEIN"/>
    <property type="match status" value="1"/>
</dbReference>